<keyword evidence="2" id="KW-1185">Reference proteome</keyword>
<comment type="caution">
    <text evidence="1">The sequence shown here is derived from an EMBL/GenBank/DDBJ whole genome shotgun (WGS) entry which is preliminary data.</text>
</comment>
<evidence type="ECO:0000313" key="2">
    <source>
        <dbReference type="Proteomes" id="UP001148018"/>
    </source>
</evidence>
<accession>A0A9Q0EVE1</accession>
<dbReference type="EMBL" id="JANIIK010000035">
    <property type="protein sequence ID" value="KAJ3613208.1"/>
    <property type="molecule type" value="Genomic_DNA"/>
</dbReference>
<dbReference type="OrthoDB" id="1925287at2759"/>
<gene>
    <name evidence="1" type="ORF">NHX12_019458</name>
</gene>
<dbReference type="Proteomes" id="UP001148018">
    <property type="component" value="Unassembled WGS sequence"/>
</dbReference>
<evidence type="ECO:0000313" key="1">
    <source>
        <dbReference type="EMBL" id="KAJ3613208.1"/>
    </source>
</evidence>
<name>A0A9Q0EVE1_9TELE</name>
<sequence length="79" mass="8867">MYQHCSALSIMTPASESLSTLHIITLNLLRFHTMSFVEYSEKVQDGDVVIVYMGHESMMQLKVQAGGQTQTRYGATRPT</sequence>
<proteinExistence type="predicted"/>
<dbReference type="Gene3D" id="3.10.330.20">
    <property type="match status" value="1"/>
</dbReference>
<organism evidence="1 2">
    <name type="scientific">Muraenolepis orangiensis</name>
    <name type="common">Patagonian moray cod</name>
    <dbReference type="NCBI Taxonomy" id="630683"/>
    <lineage>
        <taxon>Eukaryota</taxon>
        <taxon>Metazoa</taxon>
        <taxon>Chordata</taxon>
        <taxon>Craniata</taxon>
        <taxon>Vertebrata</taxon>
        <taxon>Euteleostomi</taxon>
        <taxon>Actinopterygii</taxon>
        <taxon>Neopterygii</taxon>
        <taxon>Teleostei</taxon>
        <taxon>Neoteleostei</taxon>
        <taxon>Acanthomorphata</taxon>
        <taxon>Zeiogadaria</taxon>
        <taxon>Gadariae</taxon>
        <taxon>Gadiformes</taxon>
        <taxon>Muraenolepidoidei</taxon>
        <taxon>Muraenolepididae</taxon>
        <taxon>Muraenolepis</taxon>
    </lineage>
</organism>
<dbReference type="AlphaFoldDB" id="A0A9Q0EVE1"/>
<reference evidence="1" key="1">
    <citation type="submission" date="2022-07" db="EMBL/GenBank/DDBJ databases">
        <title>Chromosome-level genome of Muraenolepis orangiensis.</title>
        <authorList>
            <person name="Kim J."/>
        </authorList>
    </citation>
    <scope>NUCLEOTIDE SEQUENCE</scope>
    <source>
        <strain evidence="1">KU_S4_2022</strain>
        <tissue evidence="1">Muscle</tissue>
    </source>
</reference>
<protein>
    <submittedName>
        <fullName evidence="1">Uncharacterized protein</fullName>
    </submittedName>
</protein>